<keyword evidence="1" id="KW-1133">Transmembrane helix</keyword>
<feature type="transmembrane region" description="Helical" evidence="1">
    <location>
        <begin position="231"/>
        <end position="252"/>
    </location>
</feature>
<feature type="transmembrane region" description="Helical" evidence="1">
    <location>
        <begin position="45"/>
        <end position="68"/>
    </location>
</feature>
<dbReference type="Proteomes" id="UP000076532">
    <property type="component" value="Unassembled WGS sequence"/>
</dbReference>
<evidence type="ECO:0000313" key="3">
    <source>
        <dbReference type="EMBL" id="KZP31643.1"/>
    </source>
</evidence>
<dbReference type="Pfam" id="PF20151">
    <property type="entry name" value="DUF6533"/>
    <property type="match status" value="1"/>
</dbReference>
<keyword evidence="4" id="KW-1185">Reference proteome</keyword>
<organism evidence="3 4">
    <name type="scientific">Athelia psychrophila</name>
    <dbReference type="NCBI Taxonomy" id="1759441"/>
    <lineage>
        <taxon>Eukaryota</taxon>
        <taxon>Fungi</taxon>
        <taxon>Dikarya</taxon>
        <taxon>Basidiomycota</taxon>
        <taxon>Agaricomycotina</taxon>
        <taxon>Agaricomycetes</taxon>
        <taxon>Agaricomycetidae</taxon>
        <taxon>Atheliales</taxon>
        <taxon>Atheliaceae</taxon>
        <taxon>Athelia</taxon>
    </lineage>
</organism>
<dbReference type="AlphaFoldDB" id="A0A166UFE6"/>
<feature type="transmembrane region" description="Helical" evidence="1">
    <location>
        <begin position="80"/>
        <end position="101"/>
    </location>
</feature>
<keyword evidence="1" id="KW-0472">Membrane</keyword>
<keyword evidence="1" id="KW-0812">Transmembrane</keyword>
<sequence length="304" mass="33934">MAVQLLQQTQAATYIASFALTVSTWDWALTLEEESRIVKRCGRSLAVLAYFVARTTAVILCLLSLVFLTIVPPDENRCSALMSGIGLMTMTGSAAKTYLFLLRVRAVYNNSKLVELVSGVAWLAVVCARMTVVFMTRTSTGHCAVVDVGLIPIFSMWFTAAYDTCIFLSISVRLTSYTKFKRTPGIPSFVRGYGLPHTMRHLLQDSQFYYFITMFFNLLAAITAVSPISPIYQAIFSVPAYAIEVVMTCKVFRAMILRSLDRAQDVDINLSAVPAEARTTATSIFELDTVLEHRIRTMNIEYEQ</sequence>
<feature type="domain" description="DUF6533" evidence="2">
    <location>
        <begin position="19"/>
        <end position="58"/>
    </location>
</feature>
<name>A0A166UFE6_9AGAM</name>
<feature type="transmembrane region" description="Helical" evidence="1">
    <location>
        <begin position="208"/>
        <end position="225"/>
    </location>
</feature>
<feature type="transmembrane region" description="Helical" evidence="1">
    <location>
        <begin position="148"/>
        <end position="172"/>
    </location>
</feature>
<dbReference type="EMBL" id="KV417488">
    <property type="protein sequence ID" value="KZP31643.1"/>
    <property type="molecule type" value="Genomic_DNA"/>
</dbReference>
<feature type="transmembrane region" description="Helical" evidence="1">
    <location>
        <begin position="113"/>
        <end position="136"/>
    </location>
</feature>
<accession>A0A166UFE6</accession>
<dbReference type="InterPro" id="IPR045340">
    <property type="entry name" value="DUF6533"/>
</dbReference>
<proteinExistence type="predicted"/>
<evidence type="ECO:0000313" key="4">
    <source>
        <dbReference type="Proteomes" id="UP000076532"/>
    </source>
</evidence>
<evidence type="ECO:0000259" key="2">
    <source>
        <dbReference type="Pfam" id="PF20151"/>
    </source>
</evidence>
<gene>
    <name evidence="3" type="ORF">FIBSPDRAFT_944714</name>
</gene>
<evidence type="ECO:0000256" key="1">
    <source>
        <dbReference type="SAM" id="Phobius"/>
    </source>
</evidence>
<protein>
    <recommendedName>
        <fullName evidence="2">DUF6533 domain-containing protein</fullName>
    </recommendedName>
</protein>
<reference evidence="3 4" key="1">
    <citation type="journal article" date="2016" name="Mol. Biol. Evol.">
        <title>Comparative Genomics of Early-Diverging Mushroom-Forming Fungi Provides Insights into the Origins of Lignocellulose Decay Capabilities.</title>
        <authorList>
            <person name="Nagy L.G."/>
            <person name="Riley R."/>
            <person name="Tritt A."/>
            <person name="Adam C."/>
            <person name="Daum C."/>
            <person name="Floudas D."/>
            <person name="Sun H."/>
            <person name="Yadav J.S."/>
            <person name="Pangilinan J."/>
            <person name="Larsson K.H."/>
            <person name="Matsuura K."/>
            <person name="Barry K."/>
            <person name="Labutti K."/>
            <person name="Kuo R."/>
            <person name="Ohm R.A."/>
            <person name="Bhattacharya S.S."/>
            <person name="Shirouzu T."/>
            <person name="Yoshinaga Y."/>
            <person name="Martin F.M."/>
            <person name="Grigoriev I.V."/>
            <person name="Hibbett D.S."/>
        </authorList>
    </citation>
    <scope>NUCLEOTIDE SEQUENCE [LARGE SCALE GENOMIC DNA]</scope>
    <source>
        <strain evidence="3 4">CBS 109695</strain>
    </source>
</reference>